<evidence type="ECO:0000313" key="4">
    <source>
        <dbReference type="EMBL" id="GGR75359.1"/>
    </source>
</evidence>
<protein>
    <recommendedName>
        <fullName evidence="6">Type I restriction modification DNA specificity domain-containing protein</fullName>
    </recommendedName>
</protein>
<comment type="caution">
    <text evidence="4">The sequence shown here is derived from an EMBL/GenBank/DDBJ whole genome shotgun (WGS) entry which is preliminary data.</text>
</comment>
<dbReference type="SMART" id="SM00384">
    <property type="entry name" value="AT_hook"/>
    <property type="match status" value="4"/>
</dbReference>
<evidence type="ECO:0000256" key="3">
    <source>
        <dbReference type="SAM" id="MobiDB-lite"/>
    </source>
</evidence>
<dbReference type="InterPro" id="IPR051212">
    <property type="entry name" value="Type-I_RE_S_subunit"/>
</dbReference>
<feature type="region of interest" description="Disordered" evidence="3">
    <location>
        <begin position="98"/>
        <end position="190"/>
    </location>
</feature>
<dbReference type="InterPro" id="IPR044946">
    <property type="entry name" value="Restrct_endonuc_typeI_TRD_sf"/>
</dbReference>
<evidence type="ECO:0008006" key="6">
    <source>
        <dbReference type="Google" id="ProtNLM"/>
    </source>
</evidence>
<dbReference type="InterPro" id="IPR017956">
    <property type="entry name" value="AT_hook_DNA-bd_motif"/>
</dbReference>
<proteinExistence type="predicted"/>
<organism evidence="4 5">
    <name type="scientific">Deinococcus seoulensis</name>
    <dbReference type="NCBI Taxonomy" id="1837379"/>
    <lineage>
        <taxon>Bacteria</taxon>
        <taxon>Thermotogati</taxon>
        <taxon>Deinococcota</taxon>
        <taxon>Deinococci</taxon>
        <taxon>Deinococcales</taxon>
        <taxon>Deinococcaceae</taxon>
        <taxon>Deinococcus</taxon>
    </lineage>
</organism>
<keyword evidence="2" id="KW-0238">DNA-binding</keyword>
<dbReference type="PRINTS" id="PR00929">
    <property type="entry name" value="ATHOOK"/>
</dbReference>
<evidence type="ECO:0000256" key="1">
    <source>
        <dbReference type="ARBA" id="ARBA00022747"/>
    </source>
</evidence>
<feature type="compositionally biased region" description="Low complexity" evidence="3">
    <location>
        <begin position="157"/>
        <end position="176"/>
    </location>
</feature>
<dbReference type="PANTHER" id="PTHR43140">
    <property type="entry name" value="TYPE-1 RESTRICTION ENZYME ECOKI SPECIFICITY PROTEIN"/>
    <property type="match status" value="1"/>
</dbReference>
<name>A0ABQ2S098_9DEIO</name>
<keyword evidence="5" id="KW-1185">Reference proteome</keyword>
<evidence type="ECO:0000313" key="5">
    <source>
        <dbReference type="Proteomes" id="UP000634308"/>
    </source>
</evidence>
<sequence>MTAIAKTTAGIWKVSQGDLEKVTVRLPSLDEQNEIVRRTEALFSIADRIEAKYAAALSSFDRLTPALLAKAFRGELVPQDPNDEPASVLLERIRAAREAEGGKRGRGRPAKAAAGSGDGAEVKRRGHPPGANAQAGVEGTEPKRRGRPPKVRAAVSEPDAQPAAVPEAVEASAAPRGRGRPPGPGIPQASSFEDALRRLEEQKLVRTQGTRQVGLFGDTED</sequence>
<dbReference type="PANTHER" id="PTHR43140:SF1">
    <property type="entry name" value="TYPE I RESTRICTION ENZYME ECOKI SPECIFICITY SUBUNIT"/>
    <property type="match status" value="1"/>
</dbReference>
<evidence type="ECO:0000256" key="2">
    <source>
        <dbReference type="ARBA" id="ARBA00023125"/>
    </source>
</evidence>
<dbReference type="EMBL" id="BMQM01000055">
    <property type="protein sequence ID" value="GGR75359.1"/>
    <property type="molecule type" value="Genomic_DNA"/>
</dbReference>
<reference evidence="5" key="1">
    <citation type="journal article" date="2019" name="Int. J. Syst. Evol. Microbiol.">
        <title>The Global Catalogue of Microorganisms (GCM) 10K type strain sequencing project: providing services to taxonomists for standard genome sequencing and annotation.</title>
        <authorList>
            <consortium name="The Broad Institute Genomics Platform"/>
            <consortium name="The Broad Institute Genome Sequencing Center for Infectious Disease"/>
            <person name="Wu L."/>
            <person name="Ma J."/>
        </authorList>
    </citation>
    <scope>NUCLEOTIDE SEQUENCE [LARGE SCALE GENOMIC DNA]</scope>
    <source>
        <strain evidence="5">JCM 31404</strain>
    </source>
</reference>
<dbReference type="Gene3D" id="3.90.220.20">
    <property type="entry name" value="DNA methylase specificity domains"/>
    <property type="match status" value="2"/>
</dbReference>
<gene>
    <name evidence="4" type="ORF">GCM10008959_40570</name>
</gene>
<accession>A0ABQ2S098</accession>
<dbReference type="SUPFAM" id="SSF116734">
    <property type="entry name" value="DNA methylase specificity domain"/>
    <property type="match status" value="1"/>
</dbReference>
<keyword evidence="1" id="KW-0680">Restriction system</keyword>
<dbReference type="Proteomes" id="UP000634308">
    <property type="component" value="Unassembled WGS sequence"/>
</dbReference>